<feature type="compositionally biased region" description="Polar residues" evidence="1">
    <location>
        <begin position="11"/>
        <end position="24"/>
    </location>
</feature>
<evidence type="ECO:0000256" key="1">
    <source>
        <dbReference type="SAM" id="MobiDB-lite"/>
    </source>
</evidence>
<gene>
    <name evidence="3" type="ORF">N7493_007535</name>
</gene>
<evidence type="ECO:0000259" key="2">
    <source>
        <dbReference type="Pfam" id="PF01636"/>
    </source>
</evidence>
<dbReference type="Pfam" id="PF01636">
    <property type="entry name" value="APH"/>
    <property type="match status" value="2"/>
</dbReference>
<sequence>MTTKPFRFGTVPSQNALPPQRSTSAPVSAVNAISVHSMYRRQITTKGPLDDDACTAARTAEVMTIRKKIQDKALLRMASRLKGGMSCEIDKSEPFGKSLMSGMHVHLRIRFSDGIVWLARILRENYTSFSDSFSNRLIESECATLKFLESVNVPAPKLHASGLRNDPSNEVGVACMLIDELPGTPLMLKTPSREQLGKVYDQWVDILRRFYANPFDKAGALKFQQNGRIELYANYPVDAYLVFRYLKQLVETGRWNAFDPTLDEGPFYLKHTDDKGDHIMVDDDYSITRIIDWTYARVVPAFEAFGPSLLTADTNSLFTGIAGPSSNDKLMADTSSSKDEALSKFAEGPDIVRCFSFGLGMGMGMTLEEAKSLWRGIISTATGIPLEIDWNIWRQYRIHEWADDERLQVLLSRQNVNALFKKETQSLCKETVSRFATCSMLDCTMPGVRGASCSRCMHHFCAIHCSKQYHTCPSSYELSDAEWEKSIHDEFWELICHVNTYELVRLATKLNGGIKCEFKLGAHFGTGSMMGCANYHAWLCFENGERWIVRIPRTGFSDVPPDLVEYLVMSEYATLKFFESTTIPSPKPFAYAIVSDPVNRVGVSFILMQALPGKPFYAYEASEVQKKHVLEQLAGILIDISKHPFSQAGSLKIEGNKVDIGPVASNRFVALKTYGPFDSSSEYLTSITEQYLDLIADGQLYTDYSLEAFLFYHFLRQNIQSLVPEDDTPEQFFLKHVDDKGDHLLVDENFNITGIIDWQFARTVPASEAFGPSYVTADLTSLYSSNIGVTDDDRYLATALRNKSSASLALIAERNEIMRRFHNGLSSGLTKDEVREMMKGMIVCVTGEDVDDLDTWMTPQSHKLDGDIRWRRVQDLLCPTILD</sequence>
<feature type="domain" description="Aminoglycoside phosphotransferase" evidence="2">
    <location>
        <begin position="543"/>
        <end position="768"/>
    </location>
</feature>
<feature type="domain" description="Aminoglycoside phosphotransferase" evidence="2">
    <location>
        <begin position="138"/>
        <end position="303"/>
    </location>
</feature>
<dbReference type="EMBL" id="JAQJAN010000011">
    <property type="protein sequence ID" value="KAJ5719080.1"/>
    <property type="molecule type" value="Genomic_DNA"/>
</dbReference>
<reference evidence="3" key="2">
    <citation type="submission" date="2023-01" db="EMBL/GenBank/DDBJ databases">
        <authorList>
            <person name="Petersen C."/>
        </authorList>
    </citation>
    <scope>NUCLEOTIDE SEQUENCE</scope>
    <source>
        <strain evidence="3">IBT 17514</strain>
    </source>
</reference>
<keyword evidence="4" id="KW-1185">Reference proteome</keyword>
<dbReference type="SUPFAM" id="SSF118310">
    <property type="entry name" value="AN1-like Zinc finger"/>
    <property type="match status" value="1"/>
</dbReference>
<dbReference type="InterPro" id="IPR035896">
    <property type="entry name" value="AN1-like_Znf"/>
</dbReference>
<reference evidence="3" key="1">
    <citation type="journal article" date="2023" name="IMA Fungus">
        <title>Comparative genomic study of the Penicillium genus elucidates a diverse pangenome and 15 lateral gene transfer events.</title>
        <authorList>
            <person name="Petersen C."/>
            <person name="Sorensen T."/>
            <person name="Nielsen M.R."/>
            <person name="Sondergaard T.E."/>
            <person name="Sorensen J.L."/>
            <person name="Fitzpatrick D.A."/>
            <person name="Frisvad J.C."/>
            <person name="Nielsen K.L."/>
        </authorList>
    </citation>
    <scope>NUCLEOTIDE SEQUENCE</scope>
    <source>
        <strain evidence="3">IBT 17514</strain>
    </source>
</reference>
<dbReference type="PANTHER" id="PTHR21310:SF15">
    <property type="entry name" value="AMINOGLYCOSIDE PHOSPHOTRANSFERASE DOMAIN-CONTAINING PROTEIN"/>
    <property type="match status" value="1"/>
</dbReference>
<name>A0AAD6MU47_9EURO</name>
<dbReference type="PANTHER" id="PTHR21310">
    <property type="entry name" value="AMINOGLYCOSIDE PHOSPHOTRANSFERASE-RELATED-RELATED"/>
    <property type="match status" value="1"/>
</dbReference>
<dbReference type="InterPro" id="IPR002575">
    <property type="entry name" value="Aminoglycoside_PTrfase"/>
</dbReference>
<feature type="region of interest" description="Disordered" evidence="1">
    <location>
        <begin position="1"/>
        <end position="24"/>
    </location>
</feature>
<evidence type="ECO:0000313" key="4">
    <source>
        <dbReference type="Proteomes" id="UP001215712"/>
    </source>
</evidence>
<organism evidence="3 4">
    <name type="scientific">Penicillium malachiteum</name>
    <dbReference type="NCBI Taxonomy" id="1324776"/>
    <lineage>
        <taxon>Eukaryota</taxon>
        <taxon>Fungi</taxon>
        <taxon>Dikarya</taxon>
        <taxon>Ascomycota</taxon>
        <taxon>Pezizomycotina</taxon>
        <taxon>Eurotiomycetes</taxon>
        <taxon>Eurotiomycetidae</taxon>
        <taxon>Eurotiales</taxon>
        <taxon>Aspergillaceae</taxon>
        <taxon>Penicillium</taxon>
    </lineage>
</organism>
<evidence type="ECO:0000313" key="3">
    <source>
        <dbReference type="EMBL" id="KAJ5719080.1"/>
    </source>
</evidence>
<protein>
    <recommendedName>
        <fullName evidence="2">Aminoglycoside phosphotransferase domain-containing protein</fullName>
    </recommendedName>
</protein>
<comment type="caution">
    <text evidence="3">The sequence shown here is derived from an EMBL/GenBank/DDBJ whole genome shotgun (WGS) entry which is preliminary data.</text>
</comment>
<proteinExistence type="predicted"/>
<dbReference type="SUPFAM" id="SSF56112">
    <property type="entry name" value="Protein kinase-like (PK-like)"/>
    <property type="match status" value="2"/>
</dbReference>
<accession>A0AAD6MU47</accession>
<dbReference type="AlphaFoldDB" id="A0AAD6MU47"/>
<dbReference type="InterPro" id="IPR011009">
    <property type="entry name" value="Kinase-like_dom_sf"/>
</dbReference>
<dbReference type="Proteomes" id="UP001215712">
    <property type="component" value="Unassembled WGS sequence"/>
</dbReference>
<dbReference type="InterPro" id="IPR051678">
    <property type="entry name" value="AGP_Transferase"/>
</dbReference>